<dbReference type="GO" id="GO:0009055">
    <property type="term" value="F:electron transfer activity"/>
    <property type="evidence" value="ECO:0007669"/>
    <property type="project" value="InterPro"/>
</dbReference>
<dbReference type="InterPro" id="IPR036909">
    <property type="entry name" value="Cyt_c-like_dom_sf"/>
</dbReference>
<dbReference type="GO" id="GO:0046872">
    <property type="term" value="F:metal ion binding"/>
    <property type="evidence" value="ECO:0007669"/>
    <property type="project" value="UniProtKB-KW"/>
</dbReference>
<dbReference type="PANTHER" id="PTHR35889:SF3">
    <property type="entry name" value="F-BOX DOMAIN-CONTAINING PROTEIN"/>
    <property type="match status" value="1"/>
</dbReference>
<dbReference type="PROSITE" id="PS51007">
    <property type="entry name" value="CYTC"/>
    <property type="match status" value="1"/>
</dbReference>
<dbReference type="InterPro" id="IPR011429">
    <property type="entry name" value="Cyt_c_Planctomycete-type"/>
</dbReference>
<name>F0SI03_RUBBR</name>
<evidence type="ECO:0000313" key="8">
    <source>
        <dbReference type="Proteomes" id="UP000006860"/>
    </source>
</evidence>
<dbReference type="InterPro" id="IPR011444">
    <property type="entry name" value="DUF1549"/>
</dbReference>
<evidence type="ECO:0000259" key="6">
    <source>
        <dbReference type="PROSITE" id="PS51007"/>
    </source>
</evidence>
<dbReference type="Pfam" id="PF07587">
    <property type="entry name" value="PSD1"/>
    <property type="match status" value="1"/>
</dbReference>
<dbReference type="InterPro" id="IPR022655">
    <property type="entry name" value="DUF1553"/>
</dbReference>
<dbReference type="eggNOG" id="COG2010">
    <property type="taxonomic scope" value="Bacteria"/>
</dbReference>
<feature type="signal peptide" evidence="5">
    <location>
        <begin position="1"/>
        <end position="27"/>
    </location>
</feature>
<dbReference type="Proteomes" id="UP000006860">
    <property type="component" value="Chromosome"/>
</dbReference>
<evidence type="ECO:0000313" key="7">
    <source>
        <dbReference type="EMBL" id="ADY60686.1"/>
    </source>
</evidence>
<feature type="domain" description="Cytochrome c" evidence="6">
    <location>
        <begin position="30"/>
        <end position="130"/>
    </location>
</feature>
<keyword evidence="8" id="KW-1185">Reference proteome</keyword>
<dbReference type="AlphaFoldDB" id="F0SI03"/>
<dbReference type="RefSeq" id="WP_013629407.1">
    <property type="nucleotide sequence ID" value="NC_015174.1"/>
</dbReference>
<proteinExistence type="predicted"/>
<accession>F0SI03</accession>
<dbReference type="STRING" id="756272.Plabr_3089"/>
<evidence type="ECO:0000256" key="4">
    <source>
        <dbReference type="PROSITE-ProRule" id="PRU00433"/>
    </source>
</evidence>
<keyword evidence="2 4" id="KW-0479">Metal-binding</keyword>
<dbReference type="InterPro" id="IPR009056">
    <property type="entry name" value="Cyt_c-like_dom"/>
</dbReference>
<dbReference type="GO" id="GO:0020037">
    <property type="term" value="F:heme binding"/>
    <property type="evidence" value="ECO:0007669"/>
    <property type="project" value="InterPro"/>
</dbReference>
<dbReference type="EMBL" id="CP002546">
    <property type="protein sequence ID" value="ADY60686.1"/>
    <property type="molecule type" value="Genomic_DNA"/>
</dbReference>
<dbReference type="SUPFAM" id="SSF49785">
    <property type="entry name" value="Galactose-binding domain-like"/>
    <property type="match status" value="1"/>
</dbReference>
<evidence type="ECO:0000256" key="1">
    <source>
        <dbReference type="ARBA" id="ARBA00022617"/>
    </source>
</evidence>
<dbReference type="TCDB" id="1.B.14.17.2">
    <property type="family name" value="the outer membrane receptor (omr) family"/>
</dbReference>
<dbReference type="HOGENOM" id="CLU_005632_2_0_0"/>
<protein>
    <recommendedName>
        <fullName evidence="6">Cytochrome c domain-containing protein</fullName>
    </recommendedName>
</protein>
<dbReference type="PANTHER" id="PTHR35889">
    <property type="entry name" value="CYCLOINULO-OLIGOSACCHARIDE FRUCTANOTRANSFERASE-RELATED"/>
    <property type="match status" value="1"/>
</dbReference>
<dbReference type="Pfam" id="PF07635">
    <property type="entry name" value="PSCyt1"/>
    <property type="match status" value="1"/>
</dbReference>
<keyword evidence="3 4" id="KW-0408">Iron</keyword>
<dbReference type="Pfam" id="PF07583">
    <property type="entry name" value="PSCyt2"/>
    <property type="match status" value="1"/>
</dbReference>
<dbReference type="SUPFAM" id="SSF46626">
    <property type="entry name" value="Cytochrome c"/>
    <property type="match status" value="1"/>
</dbReference>
<dbReference type="InterPro" id="IPR008979">
    <property type="entry name" value="Galactose-bd-like_sf"/>
</dbReference>
<dbReference type="Gene3D" id="2.60.120.260">
    <property type="entry name" value="Galactose-binding domain-like"/>
    <property type="match status" value="1"/>
</dbReference>
<keyword evidence="1 4" id="KW-0349">Heme</keyword>
<evidence type="ECO:0000256" key="5">
    <source>
        <dbReference type="SAM" id="SignalP"/>
    </source>
</evidence>
<organism evidence="7 8">
    <name type="scientific">Rubinisphaera brasiliensis (strain ATCC 49424 / DSM 5305 / JCM 21570 / IAM 15109 / NBRC 103401 / IFAM 1448)</name>
    <name type="common">Planctomyces brasiliensis</name>
    <dbReference type="NCBI Taxonomy" id="756272"/>
    <lineage>
        <taxon>Bacteria</taxon>
        <taxon>Pseudomonadati</taxon>
        <taxon>Planctomycetota</taxon>
        <taxon>Planctomycetia</taxon>
        <taxon>Planctomycetales</taxon>
        <taxon>Planctomycetaceae</taxon>
        <taxon>Rubinisphaera</taxon>
    </lineage>
</organism>
<dbReference type="KEGG" id="pbs:Plabr_3089"/>
<evidence type="ECO:0000256" key="3">
    <source>
        <dbReference type="ARBA" id="ARBA00023004"/>
    </source>
</evidence>
<feature type="chain" id="PRO_5003260393" description="Cytochrome c domain-containing protein" evidence="5">
    <location>
        <begin position="28"/>
        <end position="799"/>
    </location>
</feature>
<gene>
    <name evidence="7" type="ordered locus">Plabr_3089</name>
</gene>
<keyword evidence="5" id="KW-0732">Signal</keyword>
<sequence length="799" mass="88674">MNLSFIGRIFVFHFAIAACLACSQSMADQQKTLAGQSKVDFAHEILPILTKHCIECHAGANRSGGLSLGTRAALLSGAESGAVVVSGDAGASRLIEVVESTEEYEQMPPEGPRLKPEEIAALRRWIDQDLPWDAGVTLGEAEWTPPLQPRMVELPSAWRGREHPVDRLLDAGIVSREQTPPSPASDAAFLRRVTLDAIGLLPTPEELAEFTVDPSENKREQKIDELLARDVAYADHWLTMWNDLLRNDYTGTGYITGGRKQITPWLYASLKNNKPYDEFVRELIAPTAESSGFIDGIQWRGDVNASQTREIQFAQNISQVFLGINMKCASCHDSFIDRWTLSEAYNLAAIYADSPLELNRCDKPTGQMATPRWIFPELGDVDPEASKQERLQQLAGLMTHPDNGRFTRTIVNRIWERLMGRGIVHPVDAMNSQPWNEDLLDYLAVRFAKDGYDLRKFIRFVMTSQAYQSESVVQLHEPDESYVYAGPIARRMTAEQLIDAVWQVTHTQPVESEADVDRSREVPAQVSQQENTYSTPVVASWIWHGGETGKQTFLRKTVTLDSAPFAARLIATCDNAFKLRINGVEVASSRNWKQPQYVDVTSHLVKGDNLIEVDAEMFGGSAGFVGQIALQNEAGLQVIASDESWDARASADSGWASAAVLKPHGAAPWGNVLKTGVSSAPPVRAALVKNDFLMRSLGRPHRDQVVTSRPSGLTTLQAIDLSNGEILAEYLERGGKRLASNGLSGERLAERLFLYALSRKPVEAEWQVVKDVLAGRNDAQAVEDLLWIIFMHPEFQMIR</sequence>
<reference evidence="8" key="1">
    <citation type="submission" date="2011-02" db="EMBL/GenBank/DDBJ databases">
        <title>The complete genome of Planctomyces brasiliensis DSM 5305.</title>
        <authorList>
            <person name="Lucas S."/>
            <person name="Copeland A."/>
            <person name="Lapidus A."/>
            <person name="Bruce D."/>
            <person name="Goodwin L."/>
            <person name="Pitluck S."/>
            <person name="Kyrpides N."/>
            <person name="Mavromatis K."/>
            <person name="Pagani I."/>
            <person name="Ivanova N."/>
            <person name="Ovchinnikova G."/>
            <person name="Lu M."/>
            <person name="Detter J.C."/>
            <person name="Han C."/>
            <person name="Land M."/>
            <person name="Hauser L."/>
            <person name="Markowitz V."/>
            <person name="Cheng J.-F."/>
            <person name="Hugenholtz P."/>
            <person name="Woyke T."/>
            <person name="Wu D."/>
            <person name="Tindall B."/>
            <person name="Pomrenke H.G."/>
            <person name="Brambilla E."/>
            <person name="Klenk H.-P."/>
            <person name="Eisen J.A."/>
        </authorList>
    </citation>
    <scope>NUCLEOTIDE SEQUENCE [LARGE SCALE GENOMIC DNA]</scope>
    <source>
        <strain evidence="8">ATCC 49424 / DSM 5305 / JCM 21570 / NBRC 103401 / IFAM 1448</strain>
    </source>
</reference>
<evidence type="ECO:0000256" key="2">
    <source>
        <dbReference type="ARBA" id="ARBA00022723"/>
    </source>
</evidence>